<feature type="transmembrane region" description="Helical" evidence="2">
    <location>
        <begin position="52"/>
        <end position="73"/>
    </location>
</feature>
<dbReference type="NCBIfam" id="NF038083">
    <property type="entry name" value="CU044_5270_fam"/>
    <property type="match status" value="1"/>
</dbReference>
<dbReference type="Proteomes" id="UP001152519">
    <property type="component" value="Unassembled WGS sequence"/>
</dbReference>
<comment type="caution">
    <text evidence="3">The sequence shown here is derived from an EMBL/GenBank/DDBJ whole genome shotgun (WGS) entry which is preliminary data.</text>
</comment>
<sequence>MRDIEELRELREYDAGAPPLDDATRRRVRARLLDAMDAEDGPATAVRRRRPVLRIALTAAVAAAVVGGVLVAGQGDDSGGRQTAVPPSASLPALQNVSAQVVLNGAATYARQHEQAASPRDDQFIYTKEIIRETDEKTGATKSYTDENWRSVDGSKPSWIMEVGKGWWAPPTEAGVTEWPPQDWATLKTLPTDPEKLILSLVAGGAPSDPSAPPSAPSTTSGTPDGKGDPLSGISDVRWSAAEFQLTGLLKLVPVMPDGLRPAAYEALGMIPGVKAVPNQKDAKGRTGVGITYDDPTLPAEYGGFGSYFIFDPKTYEFLGFRDQSTIGKGKGKHRVEVTQLSYLDSWAVVDRAKQRP</sequence>
<evidence type="ECO:0008006" key="5">
    <source>
        <dbReference type="Google" id="ProtNLM"/>
    </source>
</evidence>
<dbReference type="InterPro" id="IPR047789">
    <property type="entry name" value="CU044_5270-like"/>
</dbReference>
<evidence type="ECO:0000313" key="4">
    <source>
        <dbReference type="Proteomes" id="UP001152519"/>
    </source>
</evidence>
<protein>
    <recommendedName>
        <fullName evidence="5">Tat pathway signal protein</fullName>
    </recommendedName>
</protein>
<keyword evidence="2" id="KW-0472">Membrane</keyword>
<evidence type="ECO:0000256" key="2">
    <source>
        <dbReference type="SAM" id="Phobius"/>
    </source>
</evidence>
<dbReference type="RefSeq" id="WP_251489656.1">
    <property type="nucleotide sequence ID" value="NZ_CAJSLV010000051.1"/>
</dbReference>
<keyword evidence="2" id="KW-1133">Transmembrane helix</keyword>
<keyword evidence="4" id="KW-1185">Reference proteome</keyword>
<evidence type="ECO:0000313" key="3">
    <source>
        <dbReference type="EMBL" id="CAG6393752.1"/>
    </source>
</evidence>
<organism evidence="3 4">
    <name type="scientific">Actinacidiphila cocklensis</name>
    <dbReference type="NCBI Taxonomy" id="887465"/>
    <lineage>
        <taxon>Bacteria</taxon>
        <taxon>Bacillati</taxon>
        <taxon>Actinomycetota</taxon>
        <taxon>Actinomycetes</taxon>
        <taxon>Kitasatosporales</taxon>
        <taxon>Streptomycetaceae</taxon>
        <taxon>Actinacidiphila</taxon>
    </lineage>
</organism>
<keyword evidence="2" id="KW-0812">Transmembrane</keyword>
<name>A0A9W4GQU5_9ACTN</name>
<dbReference type="AlphaFoldDB" id="A0A9W4GQU5"/>
<evidence type="ECO:0000256" key="1">
    <source>
        <dbReference type="SAM" id="MobiDB-lite"/>
    </source>
</evidence>
<dbReference type="EMBL" id="CAJSLV010000051">
    <property type="protein sequence ID" value="CAG6393752.1"/>
    <property type="molecule type" value="Genomic_DNA"/>
</dbReference>
<proteinExistence type="predicted"/>
<gene>
    <name evidence="3" type="ORF">SCOCK_220006</name>
</gene>
<feature type="region of interest" description="Disordered" evidence="1">
    <location>
        <begin position="203"/>
        <end position="234"/>
    </location>
</feature>
<reference evidence="3" key="1">
    <citation type="submission" date="2021-05" db="EMBL/GenBank/DDBJ databases">
        <authorList>
            <person name="Arsene-Ploetze F."/>
        </authorList>
    </citation>
    <scope>NUCLEOTIDE SEQUENCE</scope>
    <source>
        <strain evidence="3">DSM 42138</strain>
    </source>
</reference>
<accession>A0A9W4GQU5</accession>